<feature type="domain" description="C2H2-type" evidence="20">
    <location>
        <begin position="939"/>
        <end position="969"/>
    </location>
</feature>
<dbReference type="CDD" id="cd04026">
    <property type="entry name" value="C2_PKC_alpha_gamma"/>
    <property type="match status" value="1"/>
</dbReference>
<dbReference type="GO" id="GO:0005524">
    <property type="term" value="F:ATP binding"/>
    <property type="evidence" value="ECO:0007669"/>
    <property type="project" value="UniProtKB-UniRule"/>
</dbReference>
<feature type="region of interest" description="Disordered" evidence="16">
    <location>
        <begin position="1046"/>
        <end position="1091"/>
    </location>
</feature>
<evidence type="ECO:0000256" key="4">
    <source>
        <dbReference type="ARBA" id="ARBA00022527"/>
    </source>
</evidence>
<comment type="cofactor">
    <cofactor evidence="1">
        <name>Ca(2+)</name>
        <dbReference type="ChEBI" id="CHEBI:29108"/>
    </cofactor>
</comment>
<feature type="domain" description="C2" evidence="17">
    <location>
        <begin position="38"/>
        <end position="154"/>
    </location>
</feature>
<dbReference type="PROSITE" id="PS50081">
    <property type="entry name" value="ZF_DAG_PE_2"/>
    <property type="match status" value="1"/>
</dbReference>
<dbReference type="EMBL" id="HBUF01366240">
    <property type="protein sequence ID" value="CAG6723693.1"/>
    <property type="molecule type" value="Transcribed_RNA"/>
</dbReference>
<feature type="domain" description="C2H2-type" evidence="20">
    <location>
        <begin position="1403"/>
        <end position="1430"/>
    </location>
</feature>
<evidence type="ECO:0000256" key="9">
    <source>
        <dbReference type="ARBA" id="ARBA00022741"/>
    </source>
</evidence>
<keyword evidence="8" id="KW-0677">Repeat</keyword>
<dbReference type="EC" id="2.7.11.13" evidence="3"/>
<dbReference type="Gene3D" id="3.30.60.20">
    <property type="match status" value="1"/>
</dbReference>
<keyword evidence="11 22" id="KW-0418">Kinase</keyword>
<dbReference type="PROSITE" id="PS00028">
    <property type="entry name" value="ZINC_FINGER_C2H2_1"/>
    <property type="match status" value="4"/>
</dbReference>
<keyword evidence="12" id="KW-0862">Zinc</keyword>
<dbReference type="Pfam" id="PF00096">
    <property type="entry name" value="zf-C2H2"/>
    <property type="match status" value="2"/>
</dbReference>
<evidence type="ECO:0000256" key="14">
    <source>
        <dbReference type="PROSITE-ProRule" id="PRU00042"/>
    </source>
</evidence>
<dbReference type="GO" id="GO:0004697">
    <property type="term" value="F:diacylglycerol-dependent serine/threonine kinase activity"/>
    <property type="evidence" value="ECO:0007669"/>
    <property type="project" value="UniProtKB-EC"/>
</dbReference>
<dbReference type="SUPFAM" id="SSF49562">
    <property type="entry name" value="C2 domain (Calcium/lipid-binding domain, CaLB)"/>
    <property type="match status" value="1"/>
</dbReference>
<evidence type="ECO:0000259" key="20">
    <source>
        <dbReference type="PROSITE" id="PS50157"/>
    </source>
</evidence>
<feature type="domain" description="Phorbol-ester/DAG-type" evidence="19">
    <location>
        <begin position="1"/>
        <end position="31"/>
    </location>
</feature>
<evidence type="ECO:0000259" key="18">
    <source>
        <dbReference type="PROSITE" id="PS50011"/>
    </source>
</evidence>
<dbReference type="PROSITE" id="PS50011">
    <property type="entry name" value="PROTEIN_KINASE_DOM"/>
    <property type="match status" value="1"/>
</dbReference>
<dbReference type="PROSITE" id="PS00108">
    <property type="entry name" value="PROTEIN_KINASE_ST"/>
    <property type="match status" value="1"/>
</dbReference>
<dbReference type="Gene3D" id="3.30.200.20">
    <property type="entry name" value="Phosphorylase Kinase, domain 1"/>
    <property type="match status" value="1"/>
</dbReference>
<name>A0A8D8Y8W8_9HEMI</name>
<feature type="region of interest" description="Disordered" evidence="16">
    <location>
        <begin position="1354"/>
        <end position="1387"/>
    </location>
</feature>
<feature type="region of interest" description="Disordered" evidence="16">
    <location>
        <begin position="555"/>
        <end position="638"/>
    </location>
</feature>
<evidence type="ECO:0000256" key="15">
    <source>
        <dbReference type="PROSITE-ProRule" id="PRU10141"/>
    </source>
</evidence>
<keyword evidence="10 14" id="KW-0863">Zinc-finger</keyword>
<feature type="region of interest" description="Disordered" evidence="16">
    <location>
        <begin position="1628"/>
        <end position="1652"/>
    </location>
</feature>
<dbReference type="InterPro" id="IPR000961">
    <property type="entry name" value="AGC-kinase_C"/>
</dbReference>
<dbReference type="PRINTS" id="PR00360">
    <property type="entry name" value="C2DOMAIN"/>
</dbReference>
<sequence length="1789" mass="201358">MLHGLTHQGLKCSACDMNVHKRCEESVPNLCGCDHTERRGRIELKIQCAGSKLTIEIRQGKNLIPMDPNGQSDPYVKLKLIPDSDNIKKKTKTIKSTLNPVWNETITFELKPEDKDRRLLIEVWDWDRTSRNDFMGSLSFGISELIKAPVDGWYKLLTEEEGEFYNVPVPAEGTDLAQLKNQMRGSRMSKTSITKKTPVAPDKDVPHNMGKKDVIRASDFNFLQVLGKGSFGKVMLAERKGTDELYAIKILKKDIIIQDDDVECTMVEKRVLALSLKPPFLVQLHSCFQTMDRLYFVMEYVNGGDLMFQIQQIGKFKEPVAVFYAAEIAIGLFYLHTRGIVYRDLKLDNVLLDQDGHIKIADFGMCKEGIAGDKTTKTFCGTPDYIAPEIILYQPYGKSVDWWAYGVLLYEMLVGQPPFDGEDEEELFAAITDHSVSYPKSLSKESKEACKGFMTKNPLKRLGCSNREEEDVKGHVFFRRIDWERIENREVQPPFKPKIKHRKDVSNFDKQFTGEKLDLTPTDKLFMMNLDQTEFMGFSFLNPEFIQRLRERCLEPPNEEEEEEEEEEEVEEDLYEMEDDEDLDKDYVPPAEDEPRTFRNSSVTANASTPKQRSTIPPLKSSSNVKSNKNYSPMGYLTKPNRLAKGDMPLYPIDNIKKMVKGDKAVLSPGVLGKKTNASVTEEARDDQDIELFMEITEDVQDESIKSINALLKQTENLTPQYLPPGSTPSGKQQQGTNEESPAGYYCQVCFKTYKNKANLMKHKDTWLHKFQLNAMAHNTSHPGNQSAGRTDKIDSRLITQIKQEMVKHMNYQIEHGGKKDTSLLSPNSSLINVGSKNKYILDTELNLSLVVDSLNLILTNDVEDDEDAYDTLQMAIGASDAEMEVLKQLASQTITTEYVYDNQNPQSNEGIFDPSESALLIEEYRHDQVDIDLETRALGCPSPECSKSFFGLVGLQTHIRYWHRNEQFLQRKTTYRYLHGPEPLKYVCFVCKEMFPNAVVRDEHVVAYHRAIAVANNAAKAKLVDAFRNILEHTLKKCLINEENKRKNKKKEGGETQSQDGGAKQSMIVEKNEEEKKEEEENDEERGDFDEYDEVTLMGARFIRQLKSSEDGLRAYNLLVHLINPMESEDNLEFVNNLVIKLNTILGKVVKSSLLPISNQMVISSRQQHNVFNSDSRERPHMCPVCECRFLTLETRDKHFSKAHPVEKLEAVEKLKELGTTTKEASVEAAVIKLMDKCESSPLPLNKAAILNELKIRMGKKLNNRMMGKLSPSDGKQESVGSASVVGSEMDEEEAEMLAIEDEYLVEEDEELDEMEGVSMEVNTSTATPTATPARKNDIQQFIREVQNSIKCLAPPAPPTTSTTTSTPPKPLFSPNTPLTPKTNTSTRATIAKPTSSTSNNFKCTECDRVFIQEDELFHHNRLEHAEKTLLSKLNELKSKQPTSHYNLTKDTISPIKPVQILTSPSQTGTSGSVTPGKELAPLLTRKELQQTKKTVLETEPTSVQGENDTEVVDPETGAISRVVKVGARELVMTRTTRGSPAVSSPRKIIMPANGRIDRVLQRDGSCLIEYDKNKPVCVTSLETTTGSVAAKKPSTQVSTITPLKPVLKNPLASKLVSQLCSALKNKANNSSPSVSPAPAPHNTVQPQRTPSIVSARTPNAIVTPTSCSAVPTETPDSVKLKRGPRGKIDESVKQQALALLQQLNATDNRRKKRAGIPKQNTEEEEDMSDEEDLDDVYIEEAGSLLTNSQSWKRVAEVVKDWNSSDEEEEEEVEEAVLARKSPRKLKV</sequence>
<dbReference type="Pfam" id="PF00069">
    <property type="entry name" value="Pkinase"/>
    <property type="match status" value="1"/>
</dbReference>
<dbReference type="InterPro" id="IPR046349">
    <property type="entry name" value="C1-like_sf"/>
</dbReference>
<feature type="compositionally biased region" description="Acidic residues" evidence="16">
    <location>
        <begin position="557"/>
        <end position="584"/>
    </location>
</feature>
<feature type="domain" description="AGC-kinase C-terminal" evidence="21">
    <location>
        <begin position="479"/>
        <end position="550"/>
    </location>
</feature>
<feature type="compositionally biased region" description="Polar residues" evidence="16">
    <location>
        <begin position="1375"/>
        <end position="1387"/>
    </location>
</feature>
<feature type="compositionally biased region" description="Low complexity" evidence="16">
    <location>
        <begin position="620"/>
        <end position="632"/>
    </location>
</feature>
<dbReference type="SUPFAM" id="SSF57889">
    <property type="entry name" value="Cysteine-rich domain"/>
    <property type="match status" value="1"/>
</dbReference>
<feature type="region of interest" description="Disordered" evidence="16">
    <location>
        <begin position="719"/>
        <end position="739"/>
    </location>
</feature>
<dbReference type="PROSITE" id="PS51285">
    <property type="entry name" value="AGC_KINASE_CTER"/>
    <property type="match status" value="1"/>
</dbReference>
<dbReference type="FunFam" id="3.30.200.20:FF:000080">
    <property type="entry name" value="Protein kinase C"/>
    <property type="match status" value="1"/>
</dbReference>
<dbReference type="Gene3D" id="2.60.40.150">
    <property type="entry name" value="C2 domain"/>
    <property type="match status" value="1"/>
</dbReference>
<evidence type="ECO:0000256" key="2">
    <source>
        <dbReference type="ARBA" id="ARBA00005490"/>
    </source>
</evidence>
<dbReference type="GO" id="GO:0008270">
    <property type="term" value="F:zinc ion binding"/>
    <property type="evidence" value="ECO:0007669"/>
    <property type="project" value="UniProtKB-KW"/>
</dbReference>
<feature type="domain" description="C2H2-type" evidence="20">
    <location>
        <begin position="745"/>
        <end position="769"/>
    </location>
</feature>
<evidence type="ECO:0000256" key="13">
    <source>
        <dbReference type="ARBA" id="ARBA00022840"/>
    </source>
</evidence>
<keyword evidence="6" id="KW-0808">Transferase</keyword>
<dbReference type="InterPro" id="IPR000008">
    <property type="entry name" value="C2_dom"/>
</dbReference>
<keyword evidence="5" id="KW-0597">Phosphoprotein</keyword>
<comment type="similarity">
    <text evidence="2">Belongs to the protein kinase superfamily. AGC Ser/Thr protein kinase family. PKC subfamily.</text>
</comment>
<dbReference type="Pfam" id="PF00433">
    <property type="entry name" value="Pkinase_C"/>
    <property type="match status" value="1"/>
</dbReference>
<feature type="region of interest" description="Disordered" evidence="16">
    <location>
        <begin position="1762"/>
        <end position="1789"/>
    </location>
</feature>
<feature type="compositionally biased region" description="Polar residues" evidence="16">
    <location>
        <begin position="598"/>
        <end position="615"/>
    </location>
</feature>
<organism evidence="22">
    <name type="scientific">Cacopsylla melanoneura</name>
    <dbReference type="NCBI Taxonomy" id="428564"/>
    <lineage>
        <taxon>Eukaryota</taxon>
        <taxon>Metazoa</taxon>
        <taxon>Ecdysozoa</taxon>
        <taxon>Arthropoda</taxon>
        <taxon>Hexapoda</taxon>
        <taxon>Insecta</taxon>
        <taxon>Pterygota</taxon>
        <taxon>Neoptera</taxon>
        <taxon>Paraneoptera</taxon>
        <taxon>Hemiptera</taxon>
        <taxon>Sternorrhyncha</taxon>
        <taxon>Psylloidea</taxon>
        <taxon>Psyllidae</taxon>
        <taxon>Psyllinae</taxon>
        <taxon>Cacopsylla</taxon>
    </lineage>
</organism>
<evidence type="ECO:0000256" key="12">
    <source>
        <dbReference type="ARBA" id="ARBA00022833"/>
    </source>
</evidence>
<evidence type="ECO:0000256" key="10">
    <source>
        <dbReference type="ARBA" id="ARBA00022771"/>
    </source>
</evidence>
<dbReference type="InterPro" id="IPR002219">
    <property type="entry name" value="PKC_DAG/PE"/>
</dbReference>
<feature type="compositionally biased region" description="Low complexity" evidence="16">
    <location>
        <begin position="1628"/>
        <end position="1644"/>
    </location>
</feature>
<evidence type="ECO:0000256" key="1">
    <source>
        <dbReference type="ARBA" id="ARBA00001913"/>
    </source>
</evidence>
<dbReference type="SMART" id="SM00239">
    <property type="entry name" value="C2"/>
    <property type="match status" value="1"/>
</dbReference>
<dbReference type="PANTHER" id="PTHR24351">
    <property type="entry name" value="RIBOSOMAL PROTEIN S6 KINASE"/>
    <property type="match status" value="1"/>
</dbReference>
<evidence type="ECO:0000259" key="21">
    <source>
        <dbReference type="PROSITE" id="PS51285"/>
    </source>
</evidence>
<evidence type="ECO:0000256" key="8">
    <source>
        <dbReference type="ARBA" id="ARBA00022737"/>
    </source>
</evidence>
<evidence type="ECO:0000259" key="19">
    <source>
        <dbReference type="PROSITE" id="PS50081"/>
    </source>
</evidence>
<dbReference type="InterPro" id="IPR035892">
    <property type="entry name" value="C2_domain_sf"/>
</dbReference>
<feature type="compositionally biased region" description="Acidic residues" evidence="16">
    <location>
        <begin position="1077"/>
        <end position="1091"/>
    </location>
</feature>
<feature type="compositionally biased region" description="Polar residues" evidence="16">
    <location>
        <begin position="728"/>
        <end position="739"/>
    </location>
</feature>
<feature type="binding site" evidence="15">
    <location>
        <position position="249"/>
    </location>
    <ligand>
        <name>ATP</name>
        <dbReference type="ChEBI" id="CHEBI:30616"/>
    </ligand>
</feature>
<dbReference type="InterPro" id="IPR000719">
    <property type="entry name" value="Prot_kinase_dom"/>
</dbReference>
<dbReference type="SMART" id="SM00133">
    <property type="entry name" value="S_TK_X"/>
    <property type="match status" value="1"/>
</dbReference>
<feature type="region of interest" description="Disordered" evidence="16">
    <location>
        <begin position="1709"/>
        <end position="1743"/>
    </location>
</feature>
<feature type="compositionally biased region" description="Acidic residues" evidence="16">
    <location>
        <begin position="1765"/>
        <end position="1776"/>
    </location>
</feature>
<evidence type="ECO:0000313" key="22">
    <source>
        <dbReference type="EMBL" id="CAG6723693.1"/>
    </source>
</evidence>
<accession>A0A8D8Y8W8</accession>
<dbReference type="SUPFAM" id="SSF56112">
    <property type="entry name" value="Protein kinase-like (PK-like)"/>
    <property type="match status" value="1"/>
</dbReference>
<dbReference type="InterPro" id="IPR008271">
    <property type="entry name" value="Ser/Thr_kinase_AS"/>
</dbReference>
<dbReference type="PROSITE" id="PS50004">
    <property type="entry name" value="C2"/>
    <property type="match status" value="1"/>
</dbReference>
<feature type="region of interest" description="Disordered" evidence="16">
    <location>
        <begin position="187"/>
        <end position="208"/>
    </location>
</feature>
<evidence type="ECO:0000256" key="3">
    <source>
        <dbReference type="ARBA" id="ARBA00012429"/>
    </source>
</evidence>
<dbReference type="SMART" id="SM00355">
    <property type="entry name" value="ZnF_C2H2"/>
    <property type="match status" value="5"/>
</dbReference>
<dbReference type="FunFam" id="1.10.510.10:FF:000023">
    <property type="entry name" value="Protein kinase C"/>
    <property type="match status" value="1"/>
</dbReference>
<dbReference type="InterPro" id="IPR017441">
    <property type="entry name" value="Protein_kinase_ATP_BS"/>
</dbReference>
<feature type="compositionally biased region" description="Acidic residues" evidence="16">
    <location>
        <begin position="1724"/>
        <end position="1740"/>
    </location>
</feature>
<reference evidence="22" key="1">
    <citation type="submission" date="2021-05" db="EMBL/GenBank/DDBJ databases">
        <authorList>
            <person name="Alioto T."/>
            <person name="Alioto T."/>
            <person name="Gomez Garrido J."/>
        </authorList>
    </citation>
    <scope>NUCLEOTIDE SEQUENCE</scope>
</reference>
<evidence type="ECO:0000256" key="5">
    <source>
        <dbReference type="ARBA" id="ARBA00022553"/>
    </source>
</evidence>
<dbReference type="PROSITE" id="PS50157">
    <property type="entry name" value="ZINC_FINGER_C2H2_2"/>
    <property type="match status" value="3"/>
</dbReference>
<dbReference type="FunFam" id="2.60.40.150:FF:000012">
    <property type="entry name" value="Kinase C alpha type"/>
    <property type="match status" value="1"/>
</dbReference>
<keyword evidence="9 15" id="KW-0547">Nucleotide-binding</keyword>
<keyword evidence="13 15" id="KW-0067">ATP-binding</keyword>
<dbReference type="InterPro" id="IPR011009">
    <property type="entry name" value="Kinase-like_dom_sf"/>
</dbReference>
<keyword evidence="4" id="KW-0723">Serine/threonine-protein kinase</keyword>
<feature type="domain" description="Protein kinase" evidence="18">
    <location>
        <begin position="220"/>
        <end position="478"/>
    </location>
</feature>
<evidence type="ECO:0000256" key="6">
    <source>
        <dbReference type="ARBA" id="ARBA00022679"/>
    </source>
</evidence>
<dbReference type="PROSITE" id="PS00107">
    <property type="entry name" value="PROTEIN_KINASE_ATP"/>
    <property type="match status" value="1"/>
</dbReference>
<proteinExistence type="inferred from homology"/>
<protein>
    <recommendedName>
        <fullName evidence="3">protein kinase C</fullName>
        <ecNumber evidence="3">2.7.11.13</ecNumber>
    </recommendedName>
</protein>
<evidence type="ECO:0000256" key="11">
    <source>
        <dbReference type="ARBA" id="ARBA00022777"/>
    </source>
</evidence>
<dbReference type="Pfam" id="PF00130">
    <property type="entry name" value="C1_1"/>
    <property type="match status" value="1"/>
</dbReference>
<dbReference type="SMART" id="SM00220">
    <property type="entry name" value="S_TKc"/>
    <property type="match status" value="1"/>
</dbReference>
<feature type="compositionally biased region" description="Polar residues" evidence="16">
    <location>
        <begin position="1665"/>
        <end position="1677"/>
    </location>
</feature>
<dbReference type="InterPro" id="IPR013087">
    <property type="entry name" value="Znf_C2H2_type"/>
</dbReference>
<dbReference type="CDD" id="cd05587">
    <property type="entry name" value="STKc_cPKC"/>
    <property type="match status" value="1"/>
</dbReference>
<dbReference type="Gene3D" id="1.10.510.10">
    <property type="entry name" value="Transferase(Phosphotransferase) domain 1"/>
    <property type="match status" value="1"/>
</dbReference>
<dbReference type="Pfam" id="PF00168">
    <property type="entry name" value="C2"/>
    <property type="match status" value="1"/>
</dbReference>
<evidence type="ECO:0000259" key="17">
    <source>
        <dbReference type="PROSITE" id="PS50004"/>
    </source>
</evidence>
<dbReference type="InterPro" id="IPR017892">
    <property type="entry name" value="Pkinase_C"/>
</dbReference>
<evidence type="ECO:0000256" key="7">
    <source>
        <dbReference type="ARBA" id="ARBA00022723"/>
    </source>
</evidence>
<keyword evidence="7" id="KW-0479">Metal-binding</keyword>
<feature type="region of interest" description="Disordered" evidence="16">
    <location>
        <begin position="1665"/>
        <end position="1688"/>
    </location>
</feature>
<evidence type="ECO:0000256" key="16">
    <source>
        <dbReference type="SAM" id="MobiDB-lite"/>
    </source>
</evidence>